<protein>
    <submittedName>
        <fullName evidence="6">SEA domain-containing protein</fullName>
    </submittedName>
</protein>
<accession>A0A914DEV7</accession>
<dbReference type="Proteomes" id="UP000887540">
    <property type="component" value="Unplaced"/>
</dbReference>
<evidence type="ECO:0000259" key="4">
    <source>
        <dbReference type="PROSITE" id="PS50024"/>
    </source>
</evidence>
<feature type="chain" id="PRO_5037939000" evidence="3">
    <location>
        <begin position="19"/>
        <end position="773"/>
    </location>
</feature>
<dbReference type="Gene3D" id="3.30.70.960">
    <property type="entry name" value="SEA domain"/>
    <property type="match status" value="1"/>
</dbReference>
<feature type="compositionally biased region" description="Basic and acidic residues" evidence="1">
    <location>
        <begin position="451"/>
        <end position="475"/>
    </location>
</feature>
<dbReference type="WBParaSite" id="ACRNAN_scaffold250.g9744.t1">
    <property type="protein sequence ID" value="ACRNAN_scaffold250.g9744.t1"/>
    <property type="gene ID" value="ACRNAN_scaffold250.g9744"/>
</dbReference>
<feature type="region of interest" description="Disordered" evidence="1">
    <location>
        <begin position="289"/>
        <end position="535"/>
    </location>
</feature>
<keyword evidence="5" id="KW-1185">Reference proteome</keyword>
<dbReference type="InterPro" id="IPR036364">
    <property type="entry name" value="SEA_dom_sf"/>
</dbReference>
<evidence type="ECO:0000256" key="1">
    <source>
        <dbReference type="SAM" id="MobiDB-lite"/>
    </source>
</evidence>
<dbReference type="PROSITE" id="PS50024">
    <property type="entry name" value="SEA"/>
    <property type="match status" value="1"/>
</dbReference>
<keyword evidence="3" id="KW-0732">Signal</keyword>
<feature type="transmembrane region" description="Helical" evidence="2">
    <location>
        <begin position="671"/>
        <end position="696"/>
    </location>
</feature>
<evidence type="ECO:0000313" key="5">
    <source>
        <dbReference type="Proteomes" id="UP000887540"/>
    </source>
</evidence>
<evidence type="ECO:0000313" key="6">
    <source>
        <dbReference type="WBParaSite" id="ACRNAN_scaffold250.g9744.t1"/>
    </source>
</evidence>
<feature type="compositionally biased region" description="Polar residues" evidence="1">
    <location>
        <begin position="289"/>
        <end position="305"/>
    </location>
</feature>
<feature type="compositionally biased region" description="Pro residues" evidence="1">
    <location>
        <begin position="515"/>
        <end position="525"/>
    </location>
</feature>
<dbReference type="Pfam" id="PF01390">
    <property type="entry name" value="SEA"/>
    <property type="match status" value="1"/>
</dbReference>
<keyword evidence="2" id="KW-1133">Transmembrane helix</keyword>
<keyword evidence="2" id="KW-0812">Transmembrane</keyword>
<feature type="compositionally biased region" description="Basic and acidic residues" evidence="1">
    <location>
        <begin position="149"/>
        <end position="179"/>
    </location>
</feature>
<dbReference type="SUPFAM" id="SSF82671">
    <property type="entry name" value="SEA domain"/>
    <property type="match status" value="1"/>
</dbReference>
<reference evidence="6" key="1">
    <citation type="submission" date="2022-11" db="UniProtKB">
        <authorList>
            <consortium name="WormBaseParasite"/>
        </authorList>
    </citation>
    <scope>IDENTIFICATION</scope>
</reference>
<feature type="compositionally biased region" description="Polar residues" evidence="1">
    <location>
        <begin position="125"/>
        <end position="146"/>
    </location>
</feature>
<keyword evidence="2" id="KW-0472">Membrane</keyword>
<proteinExistence type="predicted"/>
<feature type="compositionally biased region" description="Basic and acidic residues" evidence="1">
    <location>
        <begin position="58"/>
        <end position="69"/>
    </location>
</feature>
<sequence length="773" mass="82983">MKLFSSVLLFLLVSAIFAQESNPTSVAQNEATPTETIKEQLPLIKPAHQIGDEEVEDSSSHDHANDTLKSENATSAAPEPEASTSDETFPPEVADNDPFQETTTTATLNQTLATTKTENEPQPPSESTENVNGTESHETQAATQPTELEIVHEETLETEKTEEVTSHEAETSTEEHEPEVSPTQSENVAAVNETMHVDPSATAVVAEATISHESEATTEAATISTNLSNFHIEEGPLGIRKLSAYPTNASETVVEETSTALDVESSMNPDDADVFAADKGLFSAEATMRTSTEQHVNQPVVNSSDPLFPRFELPQQNSSRVEETTSLNGEMKHVELGGNPDEITKSEESQSTTEEGELALPILPPKPTDQSDSSIADEHSENSAETVSESESTHGDADKILPTNTSVPDQTESAEPHAEPEPEPTASSDSTTEPKSEPEPSAEPEPSSPANHEHEHMQTEHDHFSTPEPEPKAEPEPSPLPNGESPGFEEEVEKTSHEHTTEESTAVPEPKSEPEPQPEPEPSAEPTPNETKPMEADMDNAHKTRFSLRFPNIDFSKDFENPNSGLFKKLRDQVSDDLRQMFISVLGDNFLDLEIVSMREGSVIIEGLILTKEELTSPEVVAAKLEEVISKNGAQLGANRVDLTSISVNGIFSKGLSDSSGSIVSTTNSGYIVFGAIAVGLLIIVFSVFAIILFGVNSRRTNGNLKLKEELNLAENGRSTYNANAGSVNLMGFGNTSKSPGLNGSSNNSNSNNKTTGASSTAPPMVTTLTTNG</sequence>
<feature type="compositionally biased region" description="Polar residues" evidence="1">
    <location>
        <begin position="314"/>
        <end position="328"/>
    </location>
</feature>
<dbReference type="InterPro" id="IPR000082">
    <property type="entry name" value="SEA_dom"/>
</dbReference>
<feature type="compositionally biased region" description="Polar residues" evidence="1">
    <location>
        <begin position="23"/>
        <end position="35"/>
    </location>
</feature>
<evidence type="ECO:0000256" key="2">
    <source>
        <dbReference type="SAM" id="Phobius"/>
    </source>
</evidence>
<feature type="region of interest" description="Disordered" evidence="1">
    <location>
        <begin position="23"/>
        <end position="99"/>
    </location>
</feature>
<feature type="compositionally biased region" description="Low complexity" evidence="1">
    <location>
        <begin position="739"/>
        <end position="762"/>
    </location>
</feature>
<name>A0A914DEV7_9BILA</name>
<feature type="region of interest" description="Disordered" evidence="1">
    <location>
        <begin position="113"/>
        <end position="185"/>
    </location>
</feature>
<dbReference type="AlphaFoldDB" id="A0A914DEV7"/>
<feature type="signal peptide" evidence="3">
    <location>
        <begin position="1"/>
        <end position="18"/>
    </location>
</feature>
<feature type="domain" description="SEA" evidence="4">
    <location>
        <begin position="540"/>
        <end position="653"/>
    </location>
</feature>
<feature type="compositionally biased region" description="Basic and acidic residues" evidence="1">
    <location>
        <begin position="493"/>
        <end position="502"/>
    </location>
</feature>
<feature type="region of interest" description="Disordered" evidence="1">
    <location>
        <begin position="739"/>
        <end position="773"/>
    </location>
</feature>
<organism evidence="5 6">
    <name type="scientific">Acrobeloides nanus</name>
    <dbReference type="NCBI Taxonomy" id="290746"/>
    <lineage>
        <taxon>Eukaryota</taxon>
        <taxon>Metazoa</taxon>
        <taxon>Ecdysozoa</taxon>
        <taxon>Nematoda</taxon>
        <taxon>Chromadorea</taxon>
        <taxon>Rhabditida</taxon>
        <taxon>Tylenchina</taxon>
        <taxon>Cephalobomorpha</taxon>
        <taxon>Cephaloboidea</taxon>
        <taxon>Cephalobidae</taxon>
        <taxon>Acrobeloides</taxon>
    </lineage>
</organism>
<evidence type="ECO:0000256" key="3">
    <source>
        <dbReference type="SAM" id="SignalP"/>
    </source>
</evidence>